<protein>
    <submittedName>
        <fullName evidence="2">Uncharacterized protein</fullName>
    </submittedName>
</protein>
<sequence length="141" mass="14666">MPQPAAASLPPAGNHASACRRQSATSWQPCLSLPPPVCHQLATMPQPAAASLPPAGNQASACRRQSAPSPSSPHLLFPPAASWLHASACRRQSATGWQPCLSLPPPVCHQLQAMPPACPRDLPQRQRSACAAKSAAAGNQY</sequence>
<feature type="region of interest" description="Disordered" evidence="1">
    <location>
        <begin position="47"/>
        <end position="74"/>
    </location>
</feature>
<evidence type="ECO:0000313" key="2">
    <source>
        <dbReference type="EMBL" id="KAK3254988.1"/>
    </source>
</evidence>
<dbReference type="EMBL" id="LGRX02022952">
    <property type="protein sequence ID" value="KAK3254988.1"/>
    <property type="molecule type" value="Genomic_DNA"/>
</dbReference>
<dbReference type="Proteomes" id="UP001190700">
    <property type="component" value="Unassembled WGS sequence"/>
</dbReference>
<dbReference type="AlphaFoldDB" id="A0AAE0KNC8"/>
<name>A0AAE0KNC8_9CHLO</name>
<evidence type="ECO:0000313" key="3">
    <source>
        <dbReference type="Proteomes" id="UP001190700"/>
    </source>
</evidence>
<reference evidence="2 3" key="1">
    <citation type="journal article" date="2015" name="Genome Biol. Evol.">
        <title>Comparative Genomics of a Bacterivorous Green Alga Reveals Evolutionary Causalities and Consequences of Phago-Mixotrophic Mode of Nutrition.</title>
        <authorList>
            <person name="Burns J.A."/>
            <person name="Paasch A."/>
            <person name="Narechania A."/>
            <person name="Kim E."/>
        </authorList>
    </citation>
    <scope>NUCLEOTIDE SEQUENCE [LARGE SCALE GENOMIC DNA]</scope>
    <source>
        <strain evidence="2 3">PLY_AMNH</strain>
    </source>
</reference>
<proteinExistence type="predicted"/>
<accession>A0AAE0KNC8</accession>
<comment type="caution">
    <text evidence="2">The sequence shown here is derived from an EMBL/GenBank/DDBJ whole genome shotgun (WGS) entry which is preliminary data.</text>
</comment>
<gene>
    <name evidence="2" type="ORF">CYMTET_35815</name>
</gene>
<keyword evidence="3" id="KW-1185">Reference proteome</keyword>
<evidence type="ECO:0000256" key="1">
    <source>
        <dbReference type="SAM" id="MobiDB-lite"/>
    </source>
</evidence>
<organism evidence="2 3">
    <name type="scientific">Cymbomonas tetramitiformis</name>
    <dbReference type="NCBI Taxonomy" id="36881"/>
    <lineage>
        <taxon>Eukaryota</taxon>
        <taxon>Viridiplantae</taxon>
        <taxon>Chlorophyta</taxon>
        <taxon>Pyramimonadophyceae</taxon>
        <taxon>Pyramimonadales</taxon>
        <taxon>Pyramimonadaceae</taxon>
        <taxon>Cymbomonas</taxon>
    </lineage>
</organism>